<proteinExistence type="predicted"/>
<reference evidence="1 2" key="1">
    <citation type="submission" date="2020-01" db="EMBL/GenBank/DDBJ databases">
        <title>Insect and environment-associated Actinomycetes.</title>
        <authorList>
            <person name="Currrie C."/>
            <person name="Chevrette M."/>
            <person name="Carlson C."/>
            <person name="Stubbendieck R."/>
            <person name="Wendt-Pienkowski E."/>
        </authorList>
    </citation>
    <scope>NUCLEOTIDE SEQUENCE [LARGE SCALE GENOMIC DNA]</scope>
    <source>
        <strain evidence="1 2">SID7590</strain>
    </source>
</reference>
<dbReference type="EMBL" id="JAAGMP010001046">
    <property type="protein sequence ID" value="NEC21154.1"/>
    <property type="molecule type" value="Genomic_DNA"/>
</dbReference>
<evidence type="ECO:0000313" key="1">
    <source>
        <dbReference type="EMBL" id="NEC21154.1"/>
    </source>
</evidence>
<dbReference type="AlphaFoldDB" id="A0A7K3S0X5"/>
<gene>
    <name evidence="1" type="ORF">G3I50_23340</name>
</gene>
<dbReference type="Proteomes" id="UP000469670">
    <property type="component" value="Unassembled WGS sequence"/>
</dbReference>
<accession>A0A7K3S0X5</accession>
<protein>
    <submittedName>
        <fullName evidence="1">Uncharacterized protein</fullName>
    </submittedName>
</protein>
<dbReference type="RefSeq" id="WP_164205131.1">
    <property type="nucleotide sequence ID" value="NZ_JAAGMP010001046.1"/>
</dbReference>
<sequence>MTEIDWVALEPLAEKVAREIAGKWPIVEKDDVKQEILLHAYQEKHLIAQYQGDKETLRKVFWNAGRRYAAKERAHLDLMDDQYFYTPDEVRGVMRSFIYTDAEVSQQIGKKDDLTRCVITDNIASARMDAETAIQRLNRDYQEVIMRLFVYGLPHIDETERKRGYRAIDALTAEMNRNIRTGR</sequence>
<organism evidence="1 2">
    <name type="scientific">Streptomyces parvus</name>
    <dbReference type="NCBI Taxonomy" id="66428"/>
    <lineage>
        <taxon>Bacteria</taxon>
        <taxon>Bacillati</taxon>
        <taxon>Actinomycetota</taxon>
        <taxon>Actinomycetes</taxon>
        <taxon>Kitasatosporales</taxon>
        <taxon>Streptomycetaceae</taxon>
        <taxon>Streptomyces</taxon>
    </lineage>
</organism>
<comment type="caution">
    <text evidence="1">The sequence shown here is derived from an EMBL/GenBank/DDBJ whole genome shotgun (WGS) entry which is preliminary data.</text>
</comment>
<evidence type="ECO:0000313" key="2">
    <source>
        <dbReference type="Proteomes" id="UP000469670"/>
    </source>
</evidence>
<name>A0A7K3S0X5_9ACTN</name>